<dbReference type="Gene3D" id="3.90.45.10">
    <property type="entry name" value="Peptide deformylase"/>
    <property type="match status" value="1"/>
</dbReference>
<dbReference type="PANTHER" id="PTHR10458:SF22">
    <property type="entry name" value="PEPTIDE DEFORMYLASE"/>
    <property type="match status" value="1"/>
</dbReference>
<feature type="binding site" evidence="2">
    <location>
        <position position="153"/>
    </location>
    <ligand>
        <name>Fe cation</name>
        <dbReference type="ChEBI" id="CHEBI:24875"/>
    </ligand>
</feature>
<keyword evidence="2" id="KW-0378">Hydrolase</keyword>
<comment type="caution">
    <text evidence="3">The sequence shown here is derived from an EMBL/GenBank/DDBJ whole genome shotgun (WGS) entry which is preliminary data.</text>
</comment>
<proteinExistence type="inferred from homology"/>
<dbReference type="GO" id="GO:0006412">
    <property type="term" value="P:translation"/>
    <property type="evidence" value="ECO:0007669"/>
    <property type="project" value="UniProtKB-UniRule"/>
</dbReference>
<comment type="similarity">
    <text evidence="1 2">Belongs to the polypeptide deformylase family.</text>
</comment>
<dbReference type="PANTHER" id="PTHR10458">
    <property type="entry name" value="PEPTIDE DEFORMYLASE"/>
    <property type="match status" value="1"/>
</dbReference>
<dbReference type="PRINTS" id="PR01576">
    <property type="entry name" value="PDEFORMYLASE"/>
</dbReference>
<dbReference type="STRING" id="797473.HMPREF9080_02753"/>
<dbReference type="PIRSF" id="PIRSF004749">
    <property type="entry name" value="Pep_def"/>
    <property type="match status" value="1"/>
</dbReference>
<keyword evidence="2" id="KW-0479">Metal-binding</keyword>
<dbReference type="Pfam" id="PF01327">
    <property type="entry name" value="Pep_deformylase"/>
    <property type="match status" value="1"/>
</dbReference>
<dbReference type="EMBL" id="AGCM01000177">
    <property type="protein sequence ID" value="EHM50609.1"/>
    <property type="molecule type" value="Genomic_DNA"/>
</dbReference>
<dbReference type="AlphaFoldDB" id="G9ZIY5"/>
<protein>
    <recommendedName>
        <fullName evidence="2">Peptide deformylase</fullName>
        <shortName evidence="2">PDF</shortName>
        <ecNumber evidence="2">3.5.1.88</ecNumber>
    </recommendedName>
    <alternativeName>
        <fullName evidence="2">Polypeptide deformylase</fullName>
    </alternativeName>
</protein>
<dbReference type="InterPro" id="IPR036821">
    <property type="entry name" value="Peptide_deformylase_sf"/>
</dbReference>
<dbReference type="EC" id="3.5.1.88" evidence="2"/>
<keyword evidence="2" id="KW-0648">Protein biosynthesis</keyword>
<dbReference type="NCBIfam" id="NF001159">
    <property type="entry name" value="PRK00150.1-3"/>
    <property type="match status" value="1"/>
</dbReference>
<comment type="function">
    <text evidence="2">Removes the formyl group from the N-terminal Met of newly synthesized proteins. Requires at least a dipeptide for an efficient rate of reaction. N-terminal L-methionine is a prerequisite for activity but the enzyme has broad specificity at other positions.</text>
</comment>
<dbReference type="GO" id="GO:0042586">
    <property type="term" value="F:peptide deformylase activity"/>
    <property type="evidence" value="ECO:0007669"/>
    <property type="project" value="UniProtKB-UniRule"/>
</dbReference>
<reference evidence="3 4" key="1">
    <citation type="submission" date="2011-08" db="EMBL/GenBank/DDBJ databases">
        <authorList>
            <person name="Weinstock G."/>
            <person name="Sodergren E."/>
            <person name="Clifton S."/>
            <person name="Fulton L."/>
            <person name="Fulton B."/>
            <person name="Courtney L."/>
            <person name="Fronick C."/>
            <person name="Harrison M."/>
            <person name="Strong C."/>
            <person name="Farmer C."/>
            <person name="Delahaunty K."/>
            <person name="Markovic C."/>
            <person name="Hall O."/>
            <person name="Minx P."/>
            <person name="Tomlinson C."/>
            <person name="Mitreva M."/>
            <person name="Hou S."/>
            <person name="Chen J."/>
            <person name="Wollam A."/>
            <person name="Pepin K.H."/>
            <person name="Johnson M."/>
            <person name="Bhonagiri V."/>
            <person name="Zhang X."/>
            <person name="Suruliraj S."/>
            <person name="Warren W."/>
            <person name="Chinwalla A."/>
            <person name="Mardis E.R."/>
            <person name="Wilson R.K."/>
        </authorList>
    </citation>
    <scope>NUCLEOTIDE SEQUENCE [LARGE SCALE GENOMIC DNA]</scope>
    <source>
        <strain evidence="3 4">F0432</strain>
    </source>
</reference>
<dbReference type="InterPro" id="IPR023635">
    <property type="entry name" value="Peptide_deformylase"/>
</dbReference>
<feature type="binding site" evidence="2">
    <location>
        <position position="149"/>
    </location>
    <ligand>
        <name>Fe cation</name>
        <dbReference type="ChEBI" id="CHEBI:24875"/>
    </ligand>
</feature>
<dbReference type="CDD" id="cd00487">
    <property type="entry name" value="Pep_deformylase"/>
    <property type="match status" value="1"/>
</dbReference>
<dbReference type="NCBIfam" id="TIGR00079">
    <property type="entry name" value="pept_deformyl"/>
    <property type="match status" value="1"/>
</dbReference>
<accession>G9ZIY5</accession>
<gene>
    <name evidence="2" type="primary">def</name>
    <name evidence="3" type="ORF">HMPREF9080_02753</name>
</gene>
<name>G9ZIY5_9GAMM</name>
<comment type="cofactor">
    <cofactor evidence="2">
        <name>Fe(2+)</name>
        <dbReference type="ChEBI" id="CHEBI:29033"/>
    </cofactor>
    <text evidence="2">Binds 1 Fe(2+) ion.</text>
</comment>
<sequence length="186" mass="21121">MSLLDILIHPDQRLRQTAEPVTAFDNRLKIITDDMFATMYEAHGIGLAATQVNIHRRIIVMDVPEKREEDESNDIPPETPVPHTRLILINPEIISHSAETAVWQEGCLSLPGQFADVKRPKTIRYAYYDLGGARCEAEAEGLLGVCIQHEIDHLNGVLFIDHLSRLKRERIEKKLAKSQAHKEQNT</sequence>
<dbReference type="PATRIC" id="fig|797473.3.peg.2236"/>
<evidence type="ECO:0000256" key="1">
    <source>
        <dbReference type="ARBA" id="ARBA00010759"/>
    </source>
</evidence>
<dbReference type="GO" id="GO:0046872">
    <property type="term" value="F:metal ion binding"/>
    <property type="evidence" value="ECO:0007669"/>
    <property type="project" value="UniProtKB-KW"/>
</dbReference>
<dbReference type="HAMAP" id="MF_00163">
    <property type="entry name" value="Pep_deformylase"/>
    <property type="match status" value="1"/>
</dbReference>
<feature type="active site" evidence="2">
    <location>
        <position position="150"/>
    </location>
</feature>
<dbReference type="HOGENOM" id="CLU_061901_2_0_6"/>
<organism evidence="3 4">
    <name type="scientific">Cardiobacterium valvarum F0432</name>
    <dbReference type="NCBI Taxonomy" id="797473"/>
    <lineage>
        <taxon>Bacteria</taxon>
        <taxon>Pseudomonadati</taxon>
        <taxon>Pseudomonadota</taxon>
        <taxon>Gammaproteobacteria</taxon>
        <taxon>Cardiobacteriales</taxon>
        <taxon>Cardiobacteriaceae</taxon>
        <taxon>Cardiobacterium</taxon>
    </lineage>
</organism>
<evidence type="ECO:0000313" key="4">
    <source>
        <dbReference type="Proteomes" id="UP000004750"/>
    </source>
</evidence>
<keyword evidence="2" id="KW-0408">Iron</keyword>
<dbReference type="RefSeq" id="WP_006986738.1">
    <property type="nucleotide sequence ID" value="NZ_JH417966.1"/>
</dbReference>
<comment type="catalytic activity">
    <reaction evidence="2">
        <text>N-terminal N-formyl-L-methionyl-[peptide] + H2O = N-terminal L-methionyl-[peptide] + formate</text>
        <dbReference type="Rhea" id="RHEA:24420"/>
        <dbReference type="Rhea" id="RHEA-COMP:10639"/>
        <dbReference type="Rhea" id="RHEA-COMP:10640"/>
        <dbReference type="ChEBI" id="CHEBI:15377"/>
        <dbReference type="ChEBI" id="CHEBI:15740"/>
        <dbReference type="ChEBI" id="CHEBI:49298"/>
        <dbReference type="ChEBI" id="CHEBI:64731"/>
        <dbReference type="EC" id="3.5.1.88"/>
    </reaction>
</comment>
<evidence type="ECO:0000313" key="3">
    <source>
        <dbReference type="EMBL" id="EHM50609.1"/>
    </source>
</evidence>
<feature type="binding site" evidence="2">
    <location>
        <position position="107"/>
    </location>
    <ligand>
        <name>Fe cation</name>
        <dbReference type="ChEBI" id="CHEBI:24875"/>
    </ligand>
</feature>
<dbReference type="SUPFAM" id="SSF56420">
    <property type="entry name" value="Peptide deformylase"/>
    <property type="match status" value="1"/>
</dbReference>
<evidence type="ECO:0000256" key="2">
    <source>
        <dbReference type="HAMAP-Rule" id="MF_00163"/>
    </source>
</evidence>
<dbReference type="Proteomes" id="UP000004750">
    <property type="component" value="Unassembled WGS sequence"/>
</dbReference>